<comment type="caution">
    <text evidence="3">The sequence shown here is derived from an EMBL/GenBank/DDBJ whole genome shotgun (WGS) entry which is preliminary data.</text>
</comment>
<feature type="domain" description="Helix-hairpin-helix DNA-binding motif class 1" evidence="2">
    <location>
        <begin position="94"/>
        <end position="113"/>
    </location>
</feature>
<evidence type="ECO:0000313" key="3">
    <source>
        <dbReference type="EMBL" id="GAA0323276.1"/>
    </source>
</evidence>
<sequence length="118" mass="12927">MNSTSVWWVWLLVLFGISSAANARTPPLCYADAKSAYKAMTTQAQKQAISLESQPININRASEAELTTLQGIGSSKARAIILYREMFGGFAKPEDITKVKGIGDATFTKNRARIRVTD</sequence>
<organism evidence="3 4">
    <name type="scientific">Psychrobacter aestuarii</name>
    <dbReference type="NCBI Taxonomy" id="556327"/>
    <lineage>
        <taxon>Bacteria</taxon>
        <taxon>Pseudomonadati</taxon>
        <taxon>Pseudomonadota</taxon>
        <taxon>Gammaproteobacteria</taxon>
        <taxon>Moraxellales</taxon>
        <taxon>Moraxellaceae</taxon>
        <taxon>Psychrobacter</taxon>
    </lineage>
</organism>
<reference evidence="4" key="1">
    <citation type="journal article" date="2019" name="Int. J. Syst. Evol. Microbiol.">
        <title>The Global Catalogue of Microorganisms (GCM) 10K type strain sequencing project: providing services to taxonomists for standard genome sequencing and annotation.</title>
        <authorList>
            <consortium name="The Broad Institute Genomics Platform"/>
            <consortium name="The Broad Institute Genome Sequencing Center for Infectious Disease"/>
            <person name="Wu L."/>
            <person name="Ma J."/>
        </authorList>
    </citation>
    <scope>NUCLEOTIDE SEQUENCE [LARGE SCALE GENOMIC DNA]</scope>
    <source>
        <strain evidence="4">JCM 16343</strain>
    </source>
</reference>
<dbReference type="RefSeq" id="WP_201504595.1">
    <property type="nucleotide sequence ID" value="NZ_BAAAFR010000008.1"/>
</dbReference>
<proteinExistence type="predicted"/>
<feature type="chain" id="PRO_5046651809" description="Helix-hairpin-helix DNA-binding motif class 1 domain-containing protein" evidence="1">
    <location>
        <begin position="24"/>
        <end position="118"/>
    </location>
</feature>
<gene>
    <name evidence="3" type="ORF">GCM10009129_21360</name>
</gene>
<dbReference type="PANTHER" id="PTHR21180">
    <property type="entry name" value="ENDONUCLEASE/EXONUCLEASE/PHOSPHATASE FAMILY DOMAIN-CONTAINING PROTEIN 1"/>
    <property type="match status" value="1"/>
</dbReference>
<dbReference type="InterPro" id="IPR003583">
    <property type="entry name" value="Hlx-hairpin-Hlx_DNA-bd_motif"/>
</dbReference>
<dbReference type="InterPro" id="IPR004509">
    <property type="entry name" value="Competence_ComEA_HhH"/>
</dbReference>
<dbReference type="SUPFAM" id="SSF47781">
    <property type="entry name" value="RuvA domain 2-like"/>
    <property type="match status" value="1"/>
</dbReference>
<protein>
    <recommendedName>
        <fullName evidence="2">Helix-hairpin-helix DNA-binding motif class 1 domain-containing protein</fullName>
    </recommendedName>
</protein>
<dbReference type="EMBL" id="BAAAFR010000008">
    <property type="protein sequence ID" value="GAA0323276.1"/>
    <property type="molecule type" value="Genomic_DNA"/>
</dbReference>
<dbReference type="Pfam" id="PF12836">
    <property type="entry name" value="HHH_3"/>
    <property type="match status" value="1"/>
</dbReference>
<dbReference type="Gene3D" id="1.10.150.320">
    <property type="entry name" value="Photosystem II 12 kDa extrinsic protein"/>
    <property type="match status" value="1"/>
</dbReference>
<dbReference type="NCBIfam" id="TIGR00426">
    <property type="entry name" value="competence protein ComEA helix-hairpin-helix repeat region"/>
    <property type="match status" value="1"/>
</dbReference>
<evidence type="ECO:0000256" key="1">
    <source>
        <dbReference type="SAM" id="SignalP"/>
    </source>
</evidence>
<feature type="signal peptide" evidence="1">
    <location>
        <begin position="1"/>
        <end position="23"/>
    </location>
</feature>
<keyword evidence="4" id="KW-1185">Reference proteome</keyword>
<dbReference type="SMART" id="SM00278">
    <property type="entry name" value="HhH1"/>
    <property type="match status" value="2"/>
</dbReference>
<name>A0ABP3FTJ3_9GAMM</name>
<evidence type="ECO:0000313" key="4">
    <source>
        <dbReference type="Proteomes" id="UP001501787"/>
    </source>
</evidence>
<evidence type="ECO:0000259" key="2">
    <source>
        <dbReference type="SMART" id="SM00278"/>
    </source>
</evidence>
<dbReference type="PANTHER" id="PTHR21180:SF32">
    <property type="entry name" value="ENDONUCLEASE_EXONUCLEASE_PHOSPHATASE FAMILY DOMAIN-CONTAINING PROTEIN 1"/>
    <property type="match status" value="1"/>
</dbReference>
<accession>A0ABP3FTJ3</accession>
<keyword evidence="1" id="KW-0732">Signal</keyword>
<dbReference type="InterPro" id="IPR051675">
    <property type="entry name" value="Endo/Exo/Phosphatase_dom_1"/>
</dbReference>
<dbReference type="InterPro" id="IPR010994">
    <property type="entry name" value="RuvA_2-like"/>
</dbReference>
<dbReference type="Proteomes" id="UP001501787">
    <property type="component" value="Unassembled WGS sequence"/>
</dbReference>
<feature type="domain" description="Helix-hairpin-helix DNA-binding motif class 1" evidence="2">
    <location>
        <begin position="64"/>
        <end position="83"/>
    </location>
</feature>